<reference evidence="2 3" key="1">
    <citation type="submission" date="2018-05" db="EMBL/GenBank/DDBJ databases">
        <title>Genomic Encyclopedia of Type Strains, Phase IV (KMG-IV): sequencing the most valuable type-strain genomes for metagenomic binning, comparative biology and taxonomic classification.</title>
        <authorList>
            <person name="Goeker M."/>
        </authorList>
    </citation>
    <scope>NUCLEOTIDE SEQUENCE [LARGE SCALE GENOMIC DNA]</scope>
    <source>
        <strain evidence="2 3">DSM 28816</strain>
    </source>
</reference>
<dbReference type="EMBL" id="QICS01000014">
    <property type="protein sequence ID" value="PXV86007.1"/>
    <property type="molecule type" value="Genomic_DNA"/>
</dbReference>
<feature type="transmembrane region" description="Helical" evidence="1">
    <location>
        <begin position="7"/>
        <end position="27"/>
    </location>
</feature>
<comment type="caution">
    <text evidence="2">The sequence shown here is derived from an EMBL/GenBank/DDBJ whole genome shotgun (WGS) entry which is preliminary data.</text>
</comment>
<keyword evidence="1" id="KW-0472">Membrane</keyword>
<organism evidence="2 3">
    <name type="scientific">Lachnotalea glycerini</name>
    <dbReference type="NCBI Taxonomy" id="1763509"/>
    <lineage>
        <taxon>Bacteria</taxon>
        <taxon>Bacillati</taxon>
        <taxon>Bacillota</taxon>
        <taxon>Clostridia</taxon>
        <taxon>Lachnospirales</taxon>
        <taxon>Lachnospiraceae</taxon>
        <taxon>Lachnotalea</taxon>
    </lineage>
</organism>
<protein>
    <submittedName>
        <fullName evidence="2">Uncharacterized protein</fullName>
    </submittedName>
</protein>
<gene>
    <name evidence="2" type="ORF">C8E03_11486</name>
</gene>
<evidence type="ECO:0000313" key="2">
    <source>
        <dbReference type="EMBL" id="PXV86007.1"/>
    </source>
</evidence>
<evidence type="ECO:0000256" key="1">
    <source>
        <dbReference type="SAM" id="Phobius"/>
    </source>
</evidence>
<dbReference type="AlphaFoldDB" id="A0A318EHP6"/>
<name>A0A318EHP6_9FIRM</name>
<keyword evidence="1" id="KW-0812">Transmembrane</keyword>
<proteinExistence type="predicted"/>
<keyword evidence="1" id="KW-1133">Transmembrane helix</keyword>
<sequence>MNNKEKILKMIKEVIIFLIVGVVFMFIKSRF</sequence>
<accession>A0A318EHP6</accession>
<dbReference type="Proteomes" id="UP000247523">
    <property type="component" value="Unassembled WGS sequence"/>
</dbReference>
<evidence type="ECO:0000313" key="3">
    <source>
        <dbReference type="Proteomes" id="UP000247523"/>
    </source>
</evidence>